<dbReference type="GO" id="GO:0009279">
    <property type="term" value="C:cell outer membrane"/>
    <property type="evidence" value="ECO:0007669"/>
    <property type="project" value="UniProtKB-SubCell"/>
</dbReference>
<dbReference type="OrthoDB" id="8679056at2"/>
<gene>
    <name evidence="13" type="ORF">GM668_06130</name>
</gene>
<reference evidence="13 14" key="1">
    <citation type="submission" date="2019-11" db="EMBL/GenBank/DDBJ databases">
        <title>Type strains purchased from KCTC, JCM and DSMZ.</title>
        <authorList>
            <person name="Lu H."/>
        </authorList>
    </citation>
    <scope>NUCLEOTIDE SEQUENCE [LARGE SCALE GENOMIC DNA]</scope>
    <source>
        <strain evidence="13 14">KCTC 42409</strain>
    </source>
</reference>
<evidence type="ECO:0000256" key="2">
    <source>
        <dbReference type="ARBA" id="ARBA00011233"/>
    </source>
</evidence>
<keyword evidence="7" id="KW-0406">Ion transport</keyword>
<evidence type="ECO:0000256" key="8">
    <source>
        <dbReference type="ARBA" id="ARBA00023114"/>
    </source>
</evidence>
<evidence type="ECO:0000256" key="10">
    <source>
        <dbReference type="ARBA" id="ARBA00023237"/>
    </source>
</evidence>
<organism evidence="13 14">
    <name type="scientific">Pseudoduganella ginsengisoli</name>
    <dbReference type="NCBI Taxonomy" id="1462440"/>
    <lineage>
        <taxon>Bacteria</taxon>
        <taxon>Pseudomonadati</taxon>
        <taxon>Pseudomonadota</taxon>
        <taxon>Betaproteobacteria</taxon>
        <taxon>Burkholderiales</taxon>
        <taxon>Oxalobacteraceae</taxon>
        <taxon>Telluria group</taxon>
        <taxon>Pseudoduganella</taxon>
    </lineage>
</organism>
<dbReference type="Proteomes" id="UP000484015">
    <property type="component" value="Unassembled WGS sequence"/>
</dbReference>
<dbReference type="SUPFAM" id="SSF56935">
    <property type="entry name" value="Porins"/>
    <property type="match status" value="1"/>
</dbReference>
<dbReference type="PANTHER" id="PTHR34501:SF9">
    <property type="entry name" value="MAJOR OUTER MEMBRANE PROTEIN P.IA"/>
    <property type="match status" value="1"/>
</dbReference>
<dbReference type="GO" id="GO:0015288">
    <property type="term" value="F:porin activity"/>
    <property type="evidence" value="ECO:0007669"/>
    <property type="project" value="UniProtKB-KW"/>
</dbReference>
<keyword evidence="10" id="KW-0998">Cell outer membrane</keyword>
<name>A0A6L6PWY3_9BURK</name>
<evidence type="ECO:0000256" key="5">
    <source>
        <dbReference type="ARBA" id="ARBA00022692"/>
    </source>
</evidence>
<dbReference type="InterPro" id="IPR033900">
    <property type="entry name" value="Gram_neg_porin_domain"/>
</dbReference>
<dbReference type="Pfam" id="PF13609">
    <property type="entry name" value="Porin_4"/>
    <property type="match status" value="1"/>
</dbReference>
<keyword evidence="6 11" id="KW-0732">Signal</keyword>
<dbReference type="InterPro" id="IPR023614">
    <property type="entry name" value="Porin_dom_sf"/>
</dbReference>
<dbReference type="AlphaFoldDB" id="A0A6L6PWY3"/>
<dbReference type="RefSeq" id="WP_155438046.1">
    <property type="nucleotide sequence ID" value="NZ_WNLA01000002.1"/>
</dbReference>
<dbReference type="PANTHER" id="PTHR34501">
    <property type="entry name" value="PROTEIN YDDL-RELATED"/>
    <property type="match status" value="1"/>
</dbReference>
<comment type="caution">
    <text evidence="13">The sequence shown here is derived from an EMBL/GenBank/DDBJ whole genome shotgun (WGS) entry which is preliminary data.</text>
</comment>
<dbReference type="InterPro" id="IPR050298">
    <property type="entry name" value="Gram-neg_bact_OMP"/>
</dbReference>
<feature type="domain" description="Porin" evidence="12">
    <location>
        <begin position="8"/>
        <end position="325"/>
    </location>
</feature>
<protein>
    <submittedName>
        <fullName evidence="13">Porin</fullName>
    </submittedName>
</protein>
<comment type="subcellular location">
    <subcellularLocation>
        <location evidence="1">Cell outer membrane</location>
        <topology evidence="1">Multi-pass membrane protein</topology>
    </subcellularLocation>
</comment>
<evidence type="ECO:0000313" key="14">
    <source>
        <dbReference type="Proteomes" id="UP000484015"/>
    </source>
</evidence>
<keyword evidence="14" id="KW-1185">Reference proteome</keyword>
<feature type="signal peptide" evidence="11">
    <location>
        <begin position="1"/>
        <end position="19"/>
    </location>
</feature>
<sequence length="348" mass="36474">MNKTIVALTLAALAPCAFAETGVQFYGIIDAGLRYQTHVDAAGNSLLSMGSGQYLSNRFGFRGTEDLGGGLTARVLLEGGFNSKTGALDNTSNVLFNRTAAVGLGGAWGAIDMGRQYTIGFRTELFLDPFNHHYTGLVPLSSGAGTPLPAAATAAGLSASSSSGTRFNNDIQYTGTFGGLTVRAEYAPGEVAGDSSKGTARAAGFTYTGNGLLAAGVYTHKQTPAGFDNNAVLLGGGARYKALTVKAGWSRERQQAATTVYQNRTAFGGASYQLSAPVELTAAIYRSEYDGAKADGTRTLYLLGGSYHFSKRTNLYAEFDVNQYRGALIPASKQTSQRGVAMGMTHMF</sequence>
<dbReference type="GO" id="GO:0034220">
    <property type="term" value="P:monoatomic ion transmembrane transport"/>
    <property type="evidence" value="ECO:0007669"/>
    <property type="project" value="InterPro"/>
</dbReference>
<keyword evidence="3" id="KW-0813">Transport</keyword>
<keyword evidence="8" id="KW-0626">Porin</keyword>
<dbReference type="PRINTS" id="PR00182">
    <property type="entry name" value="ECOLNEIPORIN"/>
</dbReference>
<feature type="chain" id="PRO_5026938776" evidence="11">
    <location>
        <begin position="20"/>
        <end position="348"/>
    </location>
</feature>
<keyword evidence="9" id="KW-0472">Membrane</keyword>
<dbReference type="Gene3D" id="2.40.160.10">
    <property type="entry name" value="Porin"/>
    <property type="match status" value="1"/>
</dbReference>
<accession>A0A6L6PWY3</accession>
<evidence type="ECO:0000259" key="12">
    <source>
        <dbReference type="Pfam" id="PF13609"/>
    </source>
</evidence>
<evidence type="ECO:0000256" key="6">
    <source>
        <dbReference type="ARBA" id="ARBA00022729"/>
    </source>
</evidence>
<evidence type="ECO:0000313" key="13">
    <source>
        <dbReference type="EMBL" id="MTW01664.1"/>
    </source>
</evidence>
<dbReference type="GO" id="GO:0046930">
    <property type="term" value="C:pore complex"/>
    <property type="evidence" value="ECO:0007669"/>
    <property type="project" value="UniProtKB-KW"/>
</dbReference>
<proteinExistence type="predicted"/>
<evidence type="ECO:0000256" key="7">
    <source>
        <dbReference type="ARBA" id="ARBA00023065"/>
    </source>
</evidence>
<keyword evidence="4" id="KW-1134">Transmembrane beta strand</keyword>
<dbReference type="EMBL" id="WNLA01000002">
    <property type="protein sequence ID" value="MTW01664.1"/>
    <property type="molecule type" value="Genomic_DNA"/>
</dbReference>
<evidence type="ECO:0000256" key="11">
    <source>
        <dbReference type="SAM" id="SignalP"/>
    </source>
</evidence>
<dbReference type="InterPro" id="IPR001702">
    <property type="entry name" value="Porin_Gram-ve"/>
</dbReference>
<evidence type="ECO:0000256" key="1">
    <source>
        <dbReference type="ARBA" id="ARBA00004571"/>
    </source>
</evidence>
<evidence type="ECO:0000256" key="3">
    <source>
        <dbReference type="ARBA" id="ARBA00022448"/>
    </source>
</evidence>
<evidence type="ECO:0000256" key="9">
    <source>
        <dbReference type="ARBA" id="ARBA00023136"/>
    </source>
</evidence>
<dbReference type="CDD" id="cd00342">
    <property type="entry name" value="gram_neg_porins"/>
    <property type="match status" value="1"/>
</dbReference>
<evidence type="ECO:0000256" key="4">
    <source>
        <dbReference type="ARBA" id="ARBA00022452"/>
    </source>
</evidence>
<keyword evidence="5" id="KW-0812">Transmembrane</keyword>
<comment type="subunit">
    <text evidence="2">Homotrimer.</text>
</comment>